<dbReference type="RefSeq" id="WP_264505469.1">
    <property type="nucleotide sequence ID" value="NZ_JAPDFL010000001.1"/>
</dbReference>
<name>A0ABT3GY64_9RHOB</name>
<evidence type="ECO:0000256" key="2">
    <source>
        <dbReference type="ARBA" id="ARBA00005551"/>
    </source>
</evidence>
<feature type="transmembrane region" description="Helical" evidence="7">
    <location>
        <begin position="6"/>
        <end position="27"/>
    </location>
</feature>
<dbReference type="Gene3D" id="3.40.50.720">
    <property type="entry name" value="NAD(P)-binding Rossmann-like Domain"/>
    <property type="match status" value="1"/>
</dbReference>
<dbReference type="PANTHER" id="PTHR42751:SF3">
    <property type="entry name" value="SODIUM_GLUTAMATE SYMPORTER"/>
    <property type="match status" value="1"/>
</dbReference>
<feature type="transmembrane region" description="Helical" evidence="7">
    <location>
        <begin position="34"/>
        <end position="52"/>
    </location>
</feature>
<dbReference type="Gene3D" id="1.20.1530.20">
    <property type="match status" value="1"/>
</dbReference>
<dbReference type="InterPro" id="IPR036291">
    <property type="entry name" value="NAD(P)-bd_dom_sf"/>
</dbReference>
<keyword evidence="3" id="KW-0813">Transport</keyword>
<feature type="transmembrane region" description="Helical" evidence="7">
    <location>
        <begin position="118"/>
        <end position="139"/>
    </location>
</feature>
<evidence type="ECO:0000256" key="1">
    <source>
        <dbReference type="ARBA" id="ARBA00004141"/>
    </source>
</evidence>
<evidence type="ECO:0000256" key="4">
    <source>
        <dbReference type="ARBA" id="ARBA00022692"/>
    </source>
</evidence>
<evidence type="ECO:0000256" key="6">
    <source>
        <dbReference type="ARBA" id="ARBA00023136"/>
    </source>
</evidence>
<dbReference type="InterPro" id="IPR006153">
    <property type="entry name" value="Cation/H_exchanger_TM"/>
</dbReference>
<evidence type="ECO:0000256" key="7">
    <source>
        <dbReference type="SAM" id="Phobius"/>
    </source>
</evidence>
<dbReference type="InterPro" id="IPR003148">
    <property type="entry name" value="RCK_N"/>
</dbReference>
<evidence type="ECO:0000256" key="5">
    <source>
        <dbReference type="ARBA" id="ARBA00022989"/>
    </source>
</evidence>
<feature type="domain" description="RCK N-terminal" evidence="9">
    <location>
        <begin position="417"/>
        <end position="539"/>
    </location>
</feature>
<feature type="transmembrane region" description="Helical" evidence="7">
    <location>
        <begin position="58"/>
        <end position="76"/>
    </location>
</feature>
<evidence type="ECO:0000259" key="9">
    <source>
        <dbReference type="Pfam" id="PF02254"/>
    </source>
</evidence>
<dbReference type="PANTHER" id="PTHR42751">
    <property type="entry name" value="SODIUM/HYDROGEN EXCHANGER FAMILY/TRKA DOMAIN PROTEIN"/>
    <property type="match status" value="1"/>
</dbReference>
<evidence type="ECO:0000313" key="10">
    <source>
        <dbReference type="EMBL" id="MCW1932472.1"/>
    </source>
</evidence>
<gene>
    <name evidence="10" type="ORF">OKW52_09435</name>
</gene>
<accession>A0ABT3GY64</accession>
<feature type="transmembrane region" description="Helical" evidence="7">
    <location>
        <begin position="88"/>
        <end position="112"/>
    </location>
</feature>
<feature type="transmembrane region" description="Helical" evidence="7">
    <location>
        <begin position="186"/>
        <end position="207"/>
    </location>
</feature>
<feature type="transmembrane region" description="Helical" evidence="7">
    <location>
        <begin position="151"/>
        <end position="174"/>
    </location>
</feature>
<protein>
    <submittedName>
        <fullName evidence="10">Cation:proton antiporter</fullName>
    </submittedName>
</protein>
<dbReference type="Pfam" id="PF02254">
    <property type="entry name" value="TrkA_N"/>
    <property type="match status" value="1"/>
</dbReference>
<organism evidence="10 11">
    <name type="scientific">Pararhodobacter zhoushanensis</name>
    <dbReference type="NCBI Taxonomy" id="2479545"/>
    <lineage>
        <taxon>Bacteria</taxon>
        <taxon>Pseudomonadati</taxon>
        <taxon>Pseudomonadota</taxon>
        <taxon>Alphaproteobacteria</taxon>
        <taxon>Rhodobacterales</taxon>
        <taxon>Paracoccaceae</taxon>
        <taxon>Pararhodobacter</taxon>
    </lineage>
</organism>
<dbReference type="Pfam" id="PF00999">
    <property type="entry name" value="Na_H_Exchanger"/>
    <property type="match status" value="1"/>
</dbReference>
<keyword evidence="4 7" id="KW-0812">Transmembrane</keyword>
<sequence>MHDTSLAPVFFEIALLVLMAAGLGLIGLALRQPLIVAFIATGILAGPDVLGLVQSEAFIALLSQISIAVLLFLVGLKLDVGLIRNLGGVAVAAGVGQMALTGVIGGALALALGYDLLAAVYIGMALAISSTIIIVKLLSDKHEIDALHGRIALGILIVQDIAVVAAMVLVAALGGAGEAAHASDPLLMLGGAVGMLAVVWVFVRWLAAPLLSRIARAPELVVIFAVGWAAGFAALGDEIGLGKELGGLAAGISLASTPFRDAIGARLAPLRDFLLLFFFLSLGAGVDLGGLGAQILPALLFSAFVLLGKPVIVLLLTRFLGYRTRTGFLAGVTLGQISEFSLIFLAMGVAAGHVEEGTGALITLVALITIALSVYGIASSHSLLALAEPLLKRFERRDMTREEEGDSPDQPGRGYDVVILGLGRYGQRIGQGLQARGFRLLGVDFDPEALRHWRALGLDARFGDATDPEFIAHLPLRRVRAVISTVPPIRGALAQADPHPAFLQSLRDAGYTGAVAVTVNHRSEADAARVLGATLVLSPFEDAAERAVDKIADECRG</sequence>
<dbReference type="InterPro" id="IPR038770">
    <property type="entry name" value="Na+/solute_symporter_sf"/>
</dbReference>
<reference evidence="10 11" key="1">
    <citation type="submission" date="2022-10" db="EMBL/GenBank/DDBJ databases">
        <title>Pararhodobacter sp. nov., isolated from marine algae.</title>
        <authorList>
            <person name="Choi B.J."/>
            <person name="Kim J.M."/>
            <person name="Lee J.K."/>
            <person name="Choi D.G."/>
            <person name="Jeon C.O."/>
        </authorList>
    </citation>
    <scope>NUCLEOTIDE SEQUENCE [LARGE SCALE GENOMIC DNA]</scope>
    <source>
        <strain evidence="10 11">ZQ420</strain>
    </source>
</reference>
<keyword evidence="11" id="KW-1185">Reference proteome</keyword>
<feature type="transmembrane region" description="Helical" evidence="7">
    <location>
        <begin position="360"/>
        <end position="387"/>
    </location>
</feature>
<proteinExistence type="inferred from homology"/>
<comment type="similarity">
    <text evidence="2">Belongs to the monovalent cation:proton antiporter 2 (CPA2) transporter (TC 2.A.37) family.</text>
</comment>
<evidence type="ECO:0000259" key="8">
    <source>
        <dbReference type="Pfam" id="PF00999"/>
    </source>
</evidence>
<feature type="transmembrane region" description="Helical" evidence="7">
    <location>
        <begin position="298"/>
        <end position="316"/>
    </location>
</feature>
<comment type="caution">
    <text evidence="10">The sequence shown here is derived from an EMBL/GenBank/DDBJ whole genome shotgun (WGS) entry which is preliminary data.</text>
</comment>
<evidence type="ECO:0000256" key="3">
    <source>
        <dbReference type="ARBA" id="ARBA00022448"/>
    </source>
</evidence>
<comment type="subcellular location">
    <subcellularLocation>
        <location evidence="1">Membrane</location>
        <topology evidence="1">Multi-pass membrane protein</topology>
    </subcellularLocation>
</comment>
<keyword evidence="6 7" id="KW-0472">Membrane</keyword>
<feature type="transmembrane region" description="Helical" evidence="7">
    <location>
        <begin position="328"/>
        <end position="354"/>
    </location>
</feature>
<dbReference type="SUPFAM" id="SSF51735">
    <property type="entry name" value="NAD(P)-binding Rossmann-fold domains"/>
    <property type="match status" value="1"/>
</dbReference>
<evidence type="ECO:0000313" key="11">
    <source>
        <dbReference type="Proteomes" id="UP001208938"/>
    </source>
</evidence>
<keyword evidence="5 7" id="KW-1133">Transmembrane helix</keyword>
<dbReference type="Proteomes" id="UP001208938">
    <property type="component" value="Unassembled WGS sequence"/>
</dbReference>
<feature type="transmembrane region" description="Helical" evidence="7">
    <location>
        <begin position="273"/>
        <end position="292"/>
    </location>
</feature>
<feature type="domain" description="Cation/H+ exchanger transmembrane" evidence="8">
    <location>
        <begin position="22"/>
        <end position="372"/>
    </location>
</feature>
<dbReference type="EMBL" id="JAPDFL010000001">
    <property type="protein sequence ID" value="MCW1932472.1"/>
    <property type="molecule type" value="Genomic_DNA"/>
</dbReference>